<evidence type="ECO:0000256" key="2">
    <source>
        <dbReference type="SAM" id="SignalP"/>
    </source>
</evidence>
<dbReference type="InterPro" id="IPR015919">
    <property type="entry name" value="Cadherin-like_sf"/>
</dbReference>
<evidence type="ECO:0000259" key="3">
    <source>
        <dbReference type="PROSITE" id="PS50268"/>
    </source>
</evidence>
<feature type="signal peptide" evidence="2">
    <location>
        <begin position="1"/>
        <end position="18"/>
    </location>
</feature>
<reference evidence="4" key="1">
    <citation type="journal article" date="2021" name="Genome Biol. Evol.">
        <title>A High-Quality Reference Genome for a Parasitic Bivalve with Doubly Uniparental Inheritance (Bivalvia: Unionida).</title>
        <authorList>
            <person name="Smith C.H."/>
        </authorList>
    </citation>
    <scope>NUCLEOTIDE SEQUENCE</scope>
    <source>
        <strain evidence="4">CHS0354</strain>
    </source>
</reference>
<dbReference type="Proteomes" id="UP001195483">
    <property type="component" value="Unassembled WGS sequence"/>
</dbReference>
<evidence type="ECO:0000313" key="4">
    <source>
        <dbReference type="EMBL" id="KAK3602906.1"/>
    </source>
</evidence>
<accession>A0AAE0T3H0</accession>
<reference evidence="4" key="3">
    <citation type="submission" date="2023-05" db="EMBL/GenBank/DDBJ databases">
        <authorList>
            <person name="Smith C.H."/>
        </authorList>
    </citation>
    <scope>NUCLEOTIDE SEQUENCE</scope>
    <source>
        <strain evidence="4">CHS0354</strain>
        <tissue evidence="4">Mantle</tissue>
    </source>
</reference>
<sequence>MKFSALIVFIAVTLLTLADVGLTLSLSVNSVLSGSINEDTDGEVIVGYYSAAYESYESSPTCSLNSPSGGLFYLSGSSIRKSYCVACLDYAASSSYKVEVYCYSYIAFEKFTEYASMTVYISPNNPPYFTNSAYSTTVNGFTVYAGQNVYDLNWWDTDTNVNSLSVSYTATATSHVFGNTLWNFNTGSGIITATKTMSEEFTNTYYLTVSVADRRSTVSTTVTIDLNACHITPNCTDQTRTIADTFPIGGTLFTQTVPNSGLFSGLSFSMRTSLSQTYIVSSTVLTI</sequence>
<feature type="domain" description="Cadherin" evidence="3">
    <location>
        <begin position="156"/>
        <end position="246"/>
    </location>
</feature>
<evidence type="ECO:0000313" key="5">
    <source>
        <dbReference type="Proteomes" id="UP001195483"/>
    </source>
</evidence>
<organism evidence="4 5">
    <name type="scientific">Potamilus streckersoni</name>
    <dbReference type="NCBI Taxonomy" id="2493646"/>
    <lineage>
        <taxon>Eukaryota</taxon>
        <taxon>Metazoa</taxon>
        <taxon>Spiralia</taxon>
        <taxon>Lophotrochozoa</taxon>
        <taxon>Mollusca</taxon>
        <taxon>Bivalvia</taxon>
        <taxon>Autobranchia</taxon>
        <taxon>Heteroconchia</taxon>
        <taxon>Palaeoheterodonta</taxon>
        <taxon>Unionida</taxon>
        <taxon>Unionoidea</taxon>
        <taxon>Unionidae</taxon>
        <taxon>Ambleminae</taxon>
        <taxon>Lampsilini</taxon>
        <taxon>Potamilus</taxon>
    </lineage>
</organism>
<dbReference type="GO" id="GO:0007156">
    <property type="term" value="P:homophilic cell adhesion via plasma membrane adhesion molecules"/>
    <property type="evidence" value="ECO:0007669"/>
    <property type="project" value="InterPro"/>
</dbReference>
<gene>
    <name evidence="4" type="ORF">CHS0354_018772</name>
</gene>
<name>A0AAE0T3H0_9BIVA</name>
<dbReference type="AlphaFoldDB" id="A0AAE0T3H0"/>
<protein>
    <recommendedName>
        <fullName evidence="3">Cadherin domain-containing protein</fullName>
    </recommendedName>
</protein>
<feature type="chain" id="PRO_5042146230" description="Cadherin domain-containing protein" evidence="2">
    <location>
        <begin position="19"/>
        <end position="287"/>
    </location>
</feature>
<evidence type="ECO:0000256" key="1">
    <source>
        <dbReference type="PROSITE-ProRule" id="PRU00043"/>
    </source>
</evidence>
<dbReference type="PROSITE" id="PS50268">
    <property type="entry name" value="CADHERIN_2"/>
    <property type="match status" value="1"/>
</dbReference>
<dbReference type="GO" id="GO:0016020">
    <property type="term" value="C:membrane"/>
    <property type="evidence" value="ECO:0007669"/>
    <property type="project" value="InterPro"/>
</dbReference>
<keyword evidence="2" id="KW-0732">Signal</keyword>
<keyword evidence="1" id="KW-0106">Calcium</keyword>
<keyword evidence="5" id="KW-1185">Reference proteome</keyword>
<dbReference type="EMBL" id="JAEAOA010001148">
    <property type="protein sequence ID" value="KAK3602906.1"/>
    <property type="molecule type" value="Genomic_DNA"/>
</dbReference>
<reference evidence="4" key="2">
    <citation type="journal article" date="2021" name="Genome Biol. Evol.">
        <title>Developing a high-quality reference genome for a parasitic bivalve with doubly uniparental inheritance (Bivalvia: Unionida).</title>
        <authorList>
            <person name="Smith C.H."/>
        </authorList>
    </citation>
    <scope>NUCLEOTIDE SEQUENCE</scope>
    <source>
        <strain evidence="4">CHS0354</strain>
        <tissue evidence="4">Mantle</tissue>
    </source>
</reference>
<dbReference type="GO" id="GO:0005509">
    <property type="term" value="F:calcium ion binding"/>
    <property type="evidence" value="ECO:0007669"/>
    <property type="project" value="UniProtKB-UniRule"/>
</dbReference>
<dbReference type="InterPro" id="IPR002126">
    <property type="entry name" value="Cadherin-like_dom"/>
</dbReference>
<dbReference type="Gene3D" id="2.60.40.60">
    <property type="entry name" value="Cadherins"/>
    <property type="match status" value="1"/>
</dbReference>
<proteinExistence type="predicted"/>
<comment type="caution">
    <text evidence="4">The sequence shown here is derived from an EMBL/GenBank/DDBJ whole genome shotgun (WGS) entry which is preliminary data.</text>
</comment>
<dbReference type="SUPFAM" id="SSF49313">
    <property type="entry name" value="Cadherin-like"/>
    <property type="match status" value="1"/>
</dbReference>